<dbReference type="GO" id="GO:0090729">
    <property type="term" value="F:toxin activity"/>
    <property type="evidence" value="ECO:0007669"/>
    <property type="project" value="UniProtKB-KW"/>
</dbReference>
<dbReference type="Gene3D" id="3.90.210.10">
    <property type="entry name" value="Heat-Labile Enterotoxin, subunit A"/>
    <property type="match status" value="1"/>
</dbReference>
<dbReference type="Pfam" id="PF01375">
    <property type="entry name" value="Enterotoxin_a"/>
    <property type="match status" value="1"/>
</dbReference>
<evidence type="ECO:0000313" key="8">
    <source>
        <dbReference type="Proteomes" id="UP000562929"/>
    </source>
</evidence>
<evidence type="ECO:0000313" key="7">
    <source>
        <dbReference type="EMBL" id="KAF4589648.1"/>
    </source>
</evidence>
<dbReference type="InterPro" id="IPR001144">
    <property type="entry name" value="Enterotoxin_A"/>
</dbReference>
<protein>
    <submittedName>
        <fullName evidence="7">Putative enterotoxin</fullName>
    </submittedName>
</protein>
<accession>A0A8H4VEA7</accession>
<evidence type="ECO:0000256" key="3">
    <source>
        <dbReference type="ARBA" id="ARBA00023026"/>
    </source>
</evidence>
<organism evidence="7 8">
    <name type="scientific">Ophiocordyceps camponoti-floridani</name>
    <dbReference type="NCBI Taxonomy" id="2030778"/>
    <lineage>
        <taxon>Eukaryota</taxon>
        <taxon>Fungi</taxon>
        <taxon>Dikarya</taxon>
        <taxon>Ascomycota</taxon>
        <taxon>Pezizomycotina</taxon>
        <taxon>Sordariomycetes</taxon>
        <taxon>Hypocreomycetidae</taxon>
        <taxon>Hypocreales</taxon>
        <taxon>Ophiocordycipitaceae</taxon>
        <taxon>Ophiocordyceps</taxon>
    </lineage>
</organism>
<reference evidence="7 8" key="1">
    <citation type="journal article" date="2020" name="G3 (Bethesda)">
        <title>Genetic Underpinnings of Host Manipulation by Ophiocordyceps as Revealed by Comparative Transcriptomics.</title>
        <authorList>
            <person name="Will I."/>
            <person name="Das B."/>
            <person name="Trinh T."/>
            <person name="Brachmann A."/>
            <person name="Ohm R.A."/>
            <person name="de Bekker C."/>
        </authorList>
    </citation>
    <scope>NUCLEOTIDE SEQUENCE [LARGE SCALE GENOMIC DNA]</scope>
    <source>
        <strain evidence="7 8">EC05</strain>
    </source>
</reference>
<dbReference type="AlphaFoldDB" id="A0A8H4VEA7"/>
<evidence type="ECO:0000256" key="2">
    <source>
        <dbReference type="ARBA" id="ARBA00022729"/>
    </source>
</evidence>
<evidence type="ECO:0000256" key="1">
    <source>
        <dbReference type="ARBA" id="ARBA00022656"/>
    </source>
</evidence>
<keyword evidence="3" id="KW-0843">Virulence</keyword>
<feature type="region of interest" description="Disordered" evidence="5">
    <location>
        <begin position="331"/>
        <end position="368"/>
    </location>
</feature>
<keyword evidence="8" id="KW-1185">Reference proteome</keyword>
<feature type="region of interest" description="Disordered" evidence="5">
    <location>
        <begin position="291"/>
        <end position="310"/>
    </location>
</feature>
<feature type="region of interest" description="Disordered" evidence="5">
    <location>
        <begin position="213"/>
        <end position="242"/>
    </location>
</feature>
<evidence type="ECO:0000256" key="5">
    <source>
        <dbReference type="SAM" id="MobiDB-lite"/>
    </source>
</evidence>
<keyword evidence="1" id="KW-0800">Toxin</keyword>
<feature type="chain" id="PRO_5034882367" evidence="6">
    <location>
        <begin position="36"/>
        <end position="534"/>
    </location>
</feature>
<keyword evidence="4" id="KW-1015">Disulfide bond</keyword>
<proteinExistence type="predicted"/>
<name>A0A8H4VEA7_9HYPO</name>
<comment type="caution">
    <text evidence="7">The sequence shown here is derived from an EMBL/GenBank/DDBJ whole genome shotgun (WGS) entry which is preliminary data.</text>
</comment>
<evidence type="ECO:0000256" key="6">
    <source>
        <dbReference type="SAM" id="SignalP"/>
    </source>
</evidence>
<sequence>MLRSCHPQPRMMMPRTEMHAAVLLAACLFSWTVAATEDNYSMFTNNTFFENLEPVNLSVYIARPLLGIMEDGTTQNSPAYFRRRGGIGEASVDGTLNNHHTNASWGYLSSFFHGQGPWIHLDRSLSNTVHGLYAGREGYIVFDVVASPNMITVEADQMLLAGADPSLVHTTVAALGGVQWTQIRRWTYLSYDQWQYPESFEWQTNREYNRSWERLGPSGPQPALRGPQLSLRGPPPRGQPVEELSVPYEQRARSFMDFLTRFEDELRLMFVRLVDWDYTAEPRDFPLLRLGFGEDEHPPPTAALPTPEATTSRVESLQNTVLRQLDWENLDGPISAKGPSAQPETTTPTSVAPPSPKATTPPPGNHPVKRDEACHELYTIFEPRCDSISALHVDFSIGKAWTWGAGTNDAIGLLFGGARSTHPVTPLLKAPSGGDKVENLPVNLKSVFGSDIVPLRNITSIQLLDTPLESFWGPDWWKFGGITLTASCASNAQKLQLVDFNQVNEAIRNRVPVPYGPQVVWSRNINVTQWRLKR</sequence>
<feature type="compositionally biased region" description="Pro residues" evidence="5">
    <location>
        <begin position="351"/>
        <end position="365"/>
    </location>
</feature>
<gene>
    <name evidence="7" type="ORF">GQ602_003537</name>
</gene>
<dbReference type="OrthoDB" id="4925184at2759"/>
<dbReference type="EMBL" id="JAACLJ010000003">
    <property type="protein sequence ID" value="KAF4589648.1"/>
    <property type="molecule type" value="Genomic_DNA"/>
</dbReference>
<dbReference type="Proteomes" id="UP000562929">
    <property type="component" value="Unassembled WGS sequence"/>
</dbReference>
<keyword evidence="2 6" id="KW-0732">Signal</keyword>
<feature type="signal peptide" evidence="6">
    <location>
        <begin position="1"/>
        <end position="35"/>
    </location>
</feature>
<evidence type="ECO:0000256" key="4">
    <source>
        <dbReference type="ARBA" id="ARBA00023157"/>
    </source>
</evidence>